<sequence length="652" mass="73919">MKCLRAWASGGGPQRLAGQYADHRRRRHSPKVSKKMNQYGRYRDSGMYDSGLSSGEADLKTSPSMSRPSGKSIYQQRKQYSQAVVSLHDKIQQRVEHLLTCEVDSEKMRTVEDAIARLKLLDSQGRVWGQDLILQVKDEELSLTDIETREELDCFSLDSVLSCNSILNSGTYNSVLALTIRELQARRTSIFLFQCEELGAELLQVNIEKSMGTGRRREEEPNQMTLRNNLENMLSQQVLAPLRGRSTTSQRNTWRQPEEPQMKPRPPAQGPREEYPQNLAAYELIPSPRTSWEEPGPMNSRNGMQPQEMDLERDTEILNHVLGDIELFLTNLKQVTGSNSTNGTKKTKKKKKNAPLPPDYEYTDTLQKIKYAFNLLGKIDTGIQQPSAPDLVHIIFQTLTSILSHCPRKDMAPSVISPLLTQKAINLLNSCITEQERNMWKSLGDAWMVTRADWPNAKNIQPYIPTFSDGWMPRMPLNSESKQPMSNTQVVGRSPQSTPRESTQEQLRPLLMRAMYDFIGRNNRELTIMKGDVVEVLDQSKQWWMVKTSSNERGYIPNNVLEPLENTSNNNSKEGPDVQGPVVLSPTSSTKEVATWLRTHGFSKLTETCLGVLTGQQLLDLSRDELKTVCPEEGGRVFHLMNSGKLTQRPGR</sequence>
<dbReference type="EMBL" id="JANPWB010000010">
    <property type="protein sequence ID" value="KAJ1137790.1"/>
    <property type="molecule type" value="Genomic_DNA"/>
</dbReference>
<dbReference type="SMART" id="SM00326">
    <property type="entry name" value="SH3"/>
    <property type="match status" value="1"/>
</dbReference>
<dbReference type="InterPro" id="IPR036028">
    <property type="entry name" value="SH3-like_dom_sf"/>
</dbReference>
<dbReference type="GO" id="GO:1900029">
    <property type="term" value="P:positive regulation of ruffle assembly"/>
    <property type="evidence" value="ECO:0007669"/>
    <property type="project" value="TreeGrafter"/>
</dbReference>
<dbReference type="SMART" id="SM00462">
    <property type="entry name" value="PTB"/>
    <property type="match status" value="1"/>
</dbReference>
<dbReference type="PANTHER" id="PTHR12287:SF22">
    <property type="entry name" value="EPIDERMAL GROWTH FACTOR RECEPTOR KINASE SUBSTRATE 8-LIKE PROTEIN 3"/>
    <property type="match status" value="1"/>
</dbReference>
<keyword evidence="2 3" id="KW-0728">SH3 domain</keyword>
<comment type="similarity">
    <text evidence="1">Belongs to the EPS8 family.</text>
</comment>
<dbReference type="GO" id="GO:0031982">
    <property type="term" value="C:vesicle"/>
    <property type="evidence" value="ECO:0007669"/>
    <property type="project" value="TreeGrafter"/>
</dbReference>
<dbReference type="Pfam" id="PF08416">
    <property type="entry name" value="PTB"/>
    <property type="match status" value="1"/>
</dbReference>
<dbReference type="SUPFAM" id="SSF50044">
    <property type="entry name" value="SH3-domain"/>
    <property type="match status" value="1"/>
</dbReference>
<dbReference type="CDD" id="cd01210">
    <property type="entry name" value="PTB_EPS8"/>
    <property type="match status" value="1"/>
</dbReference>
<dbReference type="Gene3D" id="1.10.150.50">
    <property type="entry name" value="Transcription Factor, Ets-1"/>
    <property type="match status" value="1"/>
</dbReference>
<dbReference type="InterPro" id="IPR013625">
    <property type="entry name" value="PTB"/>
</dbReference>
<evidence type="ECO:0000313" key="7">
    <source>
        <dbReference type="Proteomes" id="UP001066276"/>
    </source>
</evidence>
<proteinExistence type="inferred from homology"/>
<dbReference type="AlphaFoldDB" id="A0AAV7QC77"/>
<dbReference type="InterPro" id="IPR001452">
    <property type="entry name" value="SH3_domain"/>
</dbReference>
<dbReference type="InterPro" id="IPR011993">
    <property type="entry name" value="PH-like_dom_sf"/>
</dbReference>
<evidence type="ECO:0000313" key="6">
    <source>
        <dbReference type="EMBL" id="KAJ1137790.1"/>
    </source>
</evidence>
<feature type="region of interest" description="Disordered" evidence="4">
    <location>
        <begin position="240"/>
        <end position="273"/>
    </location>
</feature>
<evidence type="ECO:0000256" key="2">
    <source>
        <dbReference type="ARBA" id="ARBA00022443"/>
    </source>
</evidence>
<dbReference type="Pfam" id="PF00018">
    <property type="entry name" value="SH3_1"/>
    <property type="match status" value="1"/>
</dbReference>
<feature type="region of interest" description="Disordered" evidence="4">
    <location>
        <begin position="477"/>
        <end position="503"/>
    </location>
</feature>
<dbReference type="GO" id="GO:0003779">
    <property type="term" value="F:actin binding"/>
    <property type="evidence" value="ECO:0007669"/>
    <property type="project" value="TreeGrafter"/>
</dbReference>
<dbReference type="Proteomes" id="UP001066276">
    <property type="component" value="Chromosome 6"/>
</dbReference>
<feature type="compositionally biased region" description="Polar residues" evidence="4">
    <location>
        <begin position="245"/>
        <end position="255"/>
    </location>
</feature>
<evidence type="ECO:0000259" key="5">
    <source>
        <dbReference type="PROSITE" id="PS50002"/>
    </source>
</evidence>
<feature type="region of interest" description="Disordered" evidence="4">
    <location>
        <begin position="566"/>
        <end position="586"/>
    </location>
</feature>
<dbReference type="Gene3D" id="2.30.30.40">
    <property type="entry name" value="SH3 Domains"/>
    <property type="match status" value="1"/>
</dbReference>
<feature type="compositionally biased region" description="Polar residues" evidence="4">
    <location>
        <begin position="61"/>
        <end position="73"/>
    </location>
</feature>
<dbReference type="GO" id="GO:0032587">
    <property type="term" value="C:ruffle membrane"/>
    <property type="evidence" value="ECO:0007669"/>
    <property type="project" value="TreeGrafter"/>
</dbReference>
<dbReference type="Pfam" id="PF18016">
    <property type="entry name" value="SAM_3"/>
    <property type="match status" value="1"/>
</dbReference>
<comment type="caution">
    <text evidence="6">The sequence shown here is derived from an EMBL/GenBank/DDBJ whole genome shotgun (WGS) entry which is preliminary data.</text>
</comment>
<evidence type="ECO:0000256" key="3">
    <source>
        <dbReference type="PROSITE-ProRule" id="PRU00192"/>
    </source>
</evidence>
<name>A0AAV7QC77_PLEWA</name>
<feature type="domain" description="SH3" evidence="5">
    <location>
        <begin position="507"/>
        <end position="566"/>
    </location>
</feature>
<dbReference type="InterPro" id="IPR041418">
    <property type="entry name" value="SAM_3"/>
</dbReference>
<dbReference type="InterPro" id="IPR039801">
    <property type="entry name" value="EPS8-like"/>
</dbReference>
<dbReference type="InterPro" id="IPR033928">
    <property type="entry name" value="EPS8_PTB"/>
</dbReference>
<evidence type="ECO:0000256" key="4">
    <source>
        <dbReference type="SAM" id="MobiDB-lite"/>
    </source>
</evidence>
<dbReference type="SUPFAM" id="SSF50729">
    <property type="entry name" value="PH domain-like"/>
    <property type="match status" value="1"/>
</dbReference>
<dbReference type="SUPFAM" id="SSF47769">
    <property type="entry name" value="SAM/Pointed domain"/>
    <property type="match status" value="1"/>
</dbReference>
<feature type="region of interest" description="Disordered" evidence="4">
    <location>
        <begin position="336"/>
        <end position="359"/>
    </location>
</feature>
<dbReference type="Gene3D" id="2.30.29.30">
    <property type="entry name" value="Pleckstrin-homology domain (PH domain)/Phosphotyrosine-binding domain (PTB)"/>
    <property type="match status" value="1"/>
</dbReference>
<organism evidence="6 7">
    <name type="scientific">Pleurodeles waltl</name>
    <name type="common">Iberian ribbed newt</name>
    <dbReference type="NCBI Taxonomy" id="8319"/>
    <lineage>
        <taxon>Eukaryota</taxon>
        <taxon>Metazoa</taxon>
        <taxon>Chordata</taxon>
        <taxon>Craniata</taxon>
        <taxon>Vertebrata</taxon>
        <taxon>Euteleostomi</taxon>
        <taxon>Amphibia</taxon>
        <taxon>Batrachia</taxon>
        <taxon>Caudata</taxon>
        <taxon>Salamandroidea</taxon>
        <taxon>Salamandridae</taxon>
        <taxon>Pleurodelinae</taxon>
        <taxon>Pleurodeles</taxon>
    </lineage>
</organism>
<dbReference type="PANTHER" id="PTHR12287">
    <property type="entry name" value="EPIDERMAL GROWTH FACTOR RECEPTOR KINASE SUBSTRATE EPS8-RELATED PROTEIN"/>
    <property type="match status" value="1"/>
</dbReference>
<keyword evidence="7" id="KW-1185">Reference proteome</keyword>
<feature type="compositionally biased region" description="Basic residues" evidence="4">
    <location>
        <begin position="23"/>
        <end position="34"/>
    </location>
</feature>
<protein>
    <recommendedName>
        <fullName evidence="5">SH3 domain-containing protein</fullName>
    </recommendedName>
</protein>
<dbReference type="PROSITE" id="PS50002">
    <property type="entry name" value="SH3"/>
    <property type="match status" value="1"/>
</dbReference>
<accession>A0AAV7QC77</accession>
<dbReference type="GO" id="GO:0035023">
    <property type="term" value="P:regulation of Rho protein signal transduction"/>
    <property type="evidence" value="ECO:0007669"/>
    <property type="project" value="TreeGrafter"/>
</dbReference>
<dbReference type="InterPro" id="IPR013761">
    <property type="entry name" value="SAM/pointed_sf"/>
</dbReference>
<dbReference type="GO" id="GO:0007266">
    <property type="term" value="P:Rho protein signal transduction"/>
    <property type="evidence" value="ECO:0007669"/>
    <property type="project" value="TreeGrafter"/>
</dbReference>
<dbReference type="InterPro" id="IPR006020">
    <property type="entry name" value="PTB/PI_dom"/>
</dbReference>
<evidence type="ECO:0000256" key="1">
    <source>
        <dbReference type="ARBA" id="ARBA00006197"/>
    </source>
</evidence>
<gene>
    <name evidence="6" type="ORF">NDU88_004186</name>
</gene>
<feature type="region of interest" description="Disordered" evidence="4">
    <location>
        <begin position="1"/>
        <end position="73"/>
    </location>
</feature>
<dbReference type="InterPro" id="IPR055093">
    <property type="entry name" value="EPS8_2nd"/>
</dbReference>
<dbReference type="Pfam" id="PF22975">
    <property type="entry name" value="EPS8_2nd"/>
    <property type="match status" value="1"/>
</dbReference>
<feature type="compositionally biased region" description="Polar residues" evidence="4">
    <location>
        <begin position="478"/>
        <end position="503"/>
    </location>
</feature>
<reference evidence="6" key="1">
    <citation type="journal article" date="2022" name="bioRxiv">
        <title>Sequencing and chromosome-scale assembly of the giantPleurodeles waltlgenome.</title>
        <authorList>
            <person name="Brown T."/>
            <person name="Elewa A."/>
            <person name="Iarovenko S."/>
            <person name="Subramanian E."/>
            <person name="Araus A.J."/>
            <person name="Petzold A."/>
            <person name="Susuki M."/>
            <person name="Suzuki K.-i.T."/>
            <person name="Hayashi T."/>
            <person name="Toyoda A."/>
            <person name="Oliveira C."/>
            <person name="Osipova E."/>
            <person name="Leigh N.D."/>
            <person name="Simon A."/>
            <person name="Yun M.H."/>
        </authorList>
    </citation>
    <scope>NUCLEOTIDE SEQUENCE</scope>
    <source>
        <strain evidence="6">20211129_DDA</strain>
        <tissue evidence="6">Liver</tissue>
    </source>
</reference>